<keyword evidence="2" id="KW-1133">Transmembrane helix</keyword>
<dbReference type="AlphaFoldDB" id="A0A166D045"/>
<accession>A0A166D045</accession>
<evidence type="ECO:0000259" key="3">
    <source>
        <dbReference type="Pfam" id="PF20153"/>
    </source>
</evidence>
<proteinExistence type="predicted"/>
<reference evidence="4 5" key="1">
    <citation type="journal article" date="2016" name="Mol. Biol. Evol.">
        <title>Comparative Genomics of Early-Diverging Mushroom-Forming Fungi Provides Insights into the Origins of Lignocellulose Decay Capabilities.</title>
        <authorList>
            <person name="Nagy L.G."/>
            <person name="Riley R."/>
            <person name="Tritt A."/>
            <person name="Adam C."/>
            <person name="Daum C."/>
            <person name="Floudas D."/>
            <person name="Sun H."/>
            <person name="Yadav J.S."/>
            <person name="Pangilinan J."/>
            <person name="Larsson K.H."/>
            <person name="Matsuura K."/>
            <person name="Barry K."/>
            <person name="Labutti K."/>
            <person name="Kuo R."/>
            <person name="Ohm R.A."/>
            <person name="Bhattacharya S.S."/>
            <person name="Shirouzu T."/>
            <person name="Yoshinaga Y."/>
            <person name="Martin F.M."/>
            <person name="Grigoriev I.V."/>
            <person name="Hibbett D.S."/>
        </authorList>
    </citation>
    <scope>NUCLEOTIDE SEQUENCE [LARGE SCALE GENOMIC DNA]</scope>
    <source>
        <strain evidence="4 5">HHB10207 ss-3</strain>
    </source>
</reference>
<sequence>MAMTKTKEEVDEWIKRMDVSLVFIALFSAVLTAFVVPANQNLFPSSNNSPGNPTDSPPPVPKTSAQDVCILYYLALILAILNAVLSVLGRQWMSKLTAKPVGNTYRERLLRHIAREALAKRWLGYLVEGLHILLLWSIGLFMTGLLYQILNLSGSFERSTPRIFAAWVLGIILSSSIMVVVLAATTHALVYEVSPFGGPFSKVLFKSARVLSVSFDWLEYKVDKIAAWLDRRIKSIPFYRILPAGCKIIAWPLWLCALLVDDWRIDLDQGDREKLVGAFMDLIAEASDPKLLERAVGSFSYVEWFKNGKGTADQLEKTWNRLRATDTSVRVRETLRARMTQFVKYHHEQSKEITQKAMRVLANVCPIAERFNAEVYSASFGADNADLRGLSLLPFEECIARVLCSYNHEEKLGDRERIFNLAEKQCSTLIREGNVDDVTRILSYVDRLDIIKSYIQHLNGVDRSLVEFIVKDHEHEILHGINKFLRTVDQSRLNPRSLVRVFLVLASPPPTDIDLSPLIDYLSRHPHYYTWRETSDTIIAYLDSFDLSQFSDSTAVRRSLQQCVNTQLRDEDGYRCFTSDETRDRARELLAELNSFPSLPTGAIASTSIQPGASSHSLSRTPTPDDSPELDHLLLPYADSLPPAPENIEFNSVPFANPPSDIPLTPLNHPPPTLPSSESTSNPSLSPVQHSQAVFEQSPALENAQKKD</sequence>
<evidence type="ECO:0000256" key="2">
    <source>
        <dbReference type="SAM" id="Phobius"/>
    </source>
</evidence>
<feature type="transmembrane region" description="Helical" evidence="2">
    <location>
        <begin position="130"/>
        <end position="150"/>
    </location>
</feature>
<dbReference type="Proteomes" id="UP000076798">
    <property type="component" value="Unassembled WGS sequence"/>
</dbReference>
<feature type="transmembrane region" description="Helical" evidence="2">
    <location>
        <begin position="70"/>
        <end position="89"/>
    </location>
</feature>
<keyword evidence="2" id="KW-0812">Transmembrane</keyword>
<dbReference type="STRING" id="1314776.A0A166D045"/>
<protein>
    <recommendedName>
        <fullName evidence="3">DUF6535 domain-containing protein</fullName>
    </recommendedName>
</protein>
<evidence type="ECO:0000256" key="1">
    <source>
        <dbReference type="SAM" id="MobiDB-lite"/>
    </source>
</evidence>
<feature type="domain" description="DUF6535" evidence="3">
    <location>
        <begin position="2"/>
        <end position="150"/>
    </location>
</feature>
<feature type="transmembrane region" description="Helical" evidence="2">
    <location>
        <begin position="241"/>
        <end position="260"/>
    </location>
</feature>
<dbReference type="InterPro" id="IPR045338">
    <property type="entry name" value="DUF6535"/>
</dbReference>
<dbReference type="Pfam" id="PF20153">
    <property type="entry name" value="DUF6535"/>
    <property type="match status" value="1"/>
</dbReference>
<feature type="compositionally biased region" description="Low complexity" evidence="1">
    <location>
        <begin position="675"/>
        <end position="687"/>
    </location>
</feature>
<feature type="transmembrane region" description="Helical" evidence="2">
    <location>
        <begin position="162"/>
        <end position="184"/>
    </location>
</feature>
<feature type="region of interest" description="Disordered" evidence="1">
    <location>
        <begin position="601"/>
        <end position="708"/>
    </location>
</feature>
<evidence type="ECO:0000313" key="5">
    <source>
        <dbReference type="Proteomes" id="UP000076798"/>
    </source>
</evidence>
<keyword evidence="5" id="KW-1185">Reference proteome</keyword>
<organism evidence="4 5">
    <name type="scientific">Sistotremastrum suecicum HHB10207 ss-3</name>
    <dbReference type="NCBI Taxonomy" id="1314776"/>
    <lineage>
        <taxon>Eukaryota</taxon>
        <taxon>Fungi</taxon>
        <taxon>Dikarya</taxon>
        <taxon>Basidiomycota</taxon>
        <taxon>Agaricomycotina</taxon>
        <taxon>Agaricomycetes</taxon>
        <taxon>Sistotremastrales</taxon>
        <taxon>Sistotremastraceae</taxon>
        <taxon>Sistotremastrum</taxon>
    </lineage>
</organism>
<gene>
    <name evidence="4" type="ORF">SISSUDRAFT_786496</name>
</gene>
<keyword evidence="2" id="KW-0472">Membrane</keyword>
<dbReference type="EMBL" id="KV428071">
    <property type="protein sequence ID" value="KZT38013.1"/>
    <property type="molecule type" value="Genomic_DNA"/>
</dbReference>
<feature type="compositionally biased region" description="Polar residues" evidence="1">
    <location>
        <begin position="604"/>
        <end position="624"/>
    </location>
</feature>
<evidence type="ECO:0000313" key="4">
    <source>
        <dbReference type="EMBL" id="KZT38013.1"/>
    </source>
</evidence>
<feature type="transmembrane region" description="Helical" evidence="2">
    <location>
        <begin position="21"/>
        <end position="38"/>
    </location>
</feature>
<name>A0A166D045_9AGAM</name>